<dbReference type="InterPro" id="IPR036928">
    <property type="entry name" value="AS_sf"/>
</dbReference>
<protein>
    <recommendedName>
        <fullName evidence="3">Fatty acid amide hydrolase-like</fullName>
    </recommendedName>
</protein>
<dbReference type="EMBL" id="JAEACU010000009">
    <property type="protein sequence ID" value="KAH7518811.1"/>
    <property type="molecule type" value="Genomic_DNA"/>
</dbReference>
<dbReference type="AlphaFoldDB" id="A0A978UVB1"/>
<name>A0A978UVB1_ZIZJJ</name>
<evidence type="ECO:0000313" key="1">
    <source>
        <dbReference type="EMBL" id="KAH7518811.1"/>
    </source>
</evidence>
<dbReference type="Proteomes" id="UP000813462">
    <property type="component" value="Unassembled WGS sequence"/>
</dbReference>
<evidence type="ECO:0000313" key="2">
    <source>
        <dbReference type="Proteomes" id="UP000813462"/>
    </source>
</evidence>
<reference evidence="1" key="1">
    <citation type="journal article" date="2021" name="Front. Plant Sci.">
        <title>Chromosome-Scale Genome Assembly for Chinese Sour Jujube and Insights Into Its Genome Evolution and Domestication Signature.</title>
        <authorList>
            <person name="Shen L.-Y."/>
            <person name="Luo H."/>
            <person name="Wang X.-L."/>
            <person name="Wang X.-M."/>
            <person name="Qiu X.-J."/>
            <person name="Liu H."/>
            <person name="Zhou S.-S."/>
            <person name="Jia K.-H."/>
            <person name="Nie S."/>
            <person name="Bao Y.-T."/>
            <person name="Zhang R.-G."/>
            <person name="Yun Q.-Z."/>
            <person name="Chai Y.-H."/>
            <person name="Lu J.-Y."/>
            <person name="Li Y."/>
            <person name="Zhao S.-W."/>
            <person name="Mao J.-F."/>
            <person name="Jia S.-G."/>
            <person name="Mao Y.-M."/>
        </authorList>
    </citation>
    <scope>NUCLEOTIDE SEQUENCE</scope>
    <source>
        <strain evidence="1">AT0</strain>
        <tissue evidence="1">Leaf</tissue>
    </source>
</reference>
<sequence length="89" mass="9864">MTTEINLMSYTMLTFDCLTDSLHNVYNVQVGNDNQGLPIGMQLIGSPWPDASILRLASAVEHHDARPHALFSGTNSKKRPVSYFDDLNA</sequence>
<proteinExistence type="predicted"/>
<gene>
    <name evidence="1" type="ORF">FEM48_Zijuj09G0210600</name>
</gene>
<comment type="caution">
    <text evidence="1">The sequence shown here is derived from an EMBL/GenBank/DDBJ whole genome shotgun (WGS) entry which is preliminary data.</text>
</comment>
<evidence type="ECO:0008006" key="3">
    <source>
        <dbReference type="Google" id="ProtNLM"/>
    </source>
</evidence>
<organism evidence="1 2">
    <name type="scientific">Ziziphus jujuba var. spinosa</name>
    <dbReference type="NCBI Taxonomy" id="714518"/>
    <lineage>
        <taxon>Eukaryota</taxon>
        <taxon>Viridiplantae</taxon>
        <taxon>Streptophyta</taxon>
        <taxon>Embryophyta</taxon>
        <taxon>Tracheophyta</taxon>
        <taxon>Spermatophyta</taxon>
        <taxon>Magnoliopsida</taxon>
        <taxon>eudicotyledons</taxon>
        <taxon>Gunneridae</taxon>
        <taxon>Pentapetalae</taxon>
        <taxon>rosids</taxon>
        <taxon>fabids</taxon>
        <taxon>Rosales</taxon>
        <taxon>Rhamnaceae</taxon>
        <taxon>Paliureae</taxon>
        <taxon>Ziziphus</taxon>
    </lineage>
</organism>
<dbReference type="SUPFAM" id="SSF75304">
    <property type="entry name" value="Amidase signature (AS) enzymes"/>
    <property type="match status" value="1"/>
</dbReference>
<dbReference type="Gene3D" id="3.90.1300.10">
    <property type="entry name" value="Amidase signature (AS) domain"/>
    <property type="match status" value="1"/>
</dbReference>
<accession>A0A978UVB1</accession>